<gene>
    <name evidence="2" type="ORF">FXV77_05435</name>
</gene>
<dbReference type="EMBL" id="VTAV01000002">
    <property type="protein sequence ID" value="TYR37448.1"/>
    <property type="molecule type" value="Genomic_DNA"/>
</dbReference>
<dbReference type="Proteomes" id="UP000322362">
    <property type="component" value="Unassembled WGS sequence"/>
</dbReference>
<evidence type="ECO:0000313" key="3">
    <source>
        <dbReference type="Proteomes" id="UP000322362"/>
    </source>
</evidence>
<sequence length="68" mass="7923">MSIEELKSALLGKEFPDVVELQSHQRVLDVPQFLKTQFIEVENWKKDLEKCPAYLRLIAFYKAVSSQP</sequence>
<dbReference type="InterPro" id="IPR054238">
    <property type="entry name" value="DUF6965"/>
</dbReference>
<name>A0A5D4H9Y6_9SPHI</name>
<dbReference type="RefSeq" id="WP_148918189.1">
    <property type="nucleotide sequence ID" value="NZ_VTAV01000002.1"/>
</dbReference>
<organism evidence="2 3">
    <name type="scientific">Sphingobacterium phlebotomi</name>
    <dbReference type="NCBI Taxonomy" id="2605433"/>
    <lineage>
        <taxon>Bacteria</taxon>
        <taxon>Pseudomonadati</taxon>
        <taxon>Bacteroidota</taxon>
        <taxon>Sphingobacteriia</taxon>
        <taxon>Sphingobacteriales</taxon>
        <taxon>Sphingobacteriaceae</taxon>
        <taxon>Sphingobacterium</taxon>
    </lineage>
</organism>
<protein>
    <recommendedName>
        <fullName evidence="1">DUF6965 domain-containing protein</fullName>
    </recommendedName>
</protein>
<evidence type="ECO:0000259" key="1">
    <source>
        <dbReference type="Pfam" id="PF22292"/>
    </source>
</evidence>
<keyword evidence="3" id="KW-1185">Reference proteome</keyword>
<comment type="caution">
    <text evidence="2">The sequence shown here is derived from an EMBL/GenBank/DDBJ whole genome shotgun (WGS) entry which is preliminary data.</text>
</comment>
<evidence type="ECO:0000313" key="2">
    <source>
        <dbReference type="EMBL" id="TYR37448.1"/>
    </source>
</evidence>
<accession>A0A5D4H9Y6</accession>
<proteinExistence type="predicted"/>
<dbReference type="AlphaFoldDB" id="A0A5D4H9Y6"/>
<dbReference type="Pfam" id="PF22292">
    <property type="entry name" value="DUF6965"/>
    <property type="match status" value="1"/>
</dbReference>
<feature type="domain" description="DUF6965" evidence="1">
    <location>
        <begin position="1"/>
        <end position="65"/>
    </location>
</feature>
<reference evidence="2 3" key="1">
    <citation type="submission" date="2019-08" db="EMBL/GenBank/DDBJ databases">
        <title>Phlebobacter frassis gen. nov. sp. nov., a new member of family Sphingobacteriaceae isolated from sand fly rearing media.</title>
        <authorList>
            <person name="Kakumanu M.L."/>
            <person name="Marayati B.F."/>
            <person name="Wada-Katsumata A."/>
            <person name="Wasserberg G."/>
            <person name="Schal C."/>
            <person name="Apperson C.S."/>
            <person name="Ponnusamy L."/>
        </authorList>
    </citation>
    <scope>NUCLEOTIDE SEQUENCE [LARGE SCALE GENOMIC DNA]</scope>
    <source>
        <strain evidence="2 3">SSI9</strain>
    </source>
</reference>